<evidence type="ECO:0000313" key="4">
    <source>
        <dbReference type="Proteomes" id="UP000030651"/>
    </source>
</evidence>
<dbReference type="PANTHER" id="PTHR39611:SF2">
    <property type="entry name" value="HYDROXYPROLINE-RICH GLYCOPROTEIN DZ-HRGP"/>
    <property type="match status" value="1"/>
</dbReference>
<feature type="region of interest" description="Disordered" evidence="1">
    <location>
        <begin position="461"/>
        <end position="636"/>
    </location>
</feature>
<feature type="compositionally biased region" description="Polar residues" evidence="1">
    <location>
        <begin position="467"/>
        <end position="479"/>
    </location>
</feature>
<organism evidence="3 4">
    <name type="scientific">Pestalotiopsis fici (strain W106-1 / CGMCC3.15140)</name>
    <dbReference type="NCBI Taxonomy" id="1229662"/>
    <lineage>
        <taxon>Eukaryota</taxon>
        <taxon>Fungi</taxon>
        <taxon>Dikarya</taxon>
        <taxon>Ascomycota</taxon>
        <taxon>Pezizomycotina</taxon>
        <taxon>Sordariomycetes</taxon>
        <taxon>Xylariomycetidae</taxon>
        <taxon>Amphisphaeriales</taxon>
        <taxon>Sporocadaceae</taxon>
        <taxon>Pestalotiopsis</taxon>
    </lineage>
</organism>
<feature type="compositionally biased region" description="Basic and acidic residues" evidence="1">
    <location>
        <begin position="604"/>
        <end position="636"/>
    </location>
</feature>
<feature type="domain" description="DUF7514" evidence="2">
    <location>
        <begin position="130"/>
        <end position="292"/>
    </location>
</feature>
<dbReference type="InterPro" id="IPR055936">
    <property type="entry name" value="DUF7514"/>
</dbReference>
<feature type="compositionally biased region" description="Basic and acidic residues" evidence="1">
    <location>
        <begin position="566"/>
        <end position="587"/>
    </location>
</feature>
<dbReference type="PANTHER" id="PTHR39611">
    <property type="entry name" value="HYDROXYPROLINE-RICH GLYCOPROTEIN DZ-HRGP-RELATED"/>
    <property type="match status" value="1"/>
</dbReference>
<feature type="compositionally biased region" description="Basic and acidic residues" evidence="1">
    <location>
        <begin position="527"/>
        <end position="554"/>
    </location>
</feature>
<protein>
    <recommendedName>
        <fullName evidence="2">DUF7514 domain-containing protein</fullName>
    </recommendedName>
</protein>
<dbReference type="OrthoDB" id="5413703at2759"/>
<dbReference type="HOGENOM" id="CLU_430259_0_0_1"/>
<keyword evidence="4" id="KW-1185">Reference proteome</keyword>
<proteinExistence type="predicted"/>
<feature type="compositionally biased region" description="Low complexity" evidence="1">
    <location>
        <begin position="391"/>
        <end position="403"/>
    </location>
</feature>
<evidence type="ECO:0000313" key="3">
    <source>
        <dbReference type="EMBL" id="ETS77384.1"/>
    </source>
</evidence>
<evidence type="ECO:0000256" key="1">
    <source>
        <dbReference type="SAM" id="MobiDB-lite"/>
    </source>
</evidence>
<name>W3WUB1_PESFW</name>
<dbReference type="InParanoid" id="W3WUB1"/>
<dbReference type="RefSeq" id="XP_007838030.1">
    <property type="nucleotide sequence ID" value="XM_007839839.1"/>
</dbReference>
<dbReference type="Pfam" id="PF24355">
    <property type="entry name" value="DUF7514"/>
    <property type="match status" value="1"/>
</dbReference>
<feature type="region of interest" description="Disordered" evidence="1">
    <location>
        <begin position="384"/>
        <end position="429"/>
    </location>
</feature>
<accession>W3WUB1</accession>
<gene>
    <name evidence="3" type="ORF">PFICI_11258</name>
</gene>
<dbReference type="GeneID" id="19276271"/>
<evidence type="ECO:0000259" key="2">
    <source>
        <dbReference type="Pfam" id="PF24355"/>
    </source>
</evidence>
<dbReference type="EMBL" id="KI912116">
    <property type="protein sequence ID" value="ETS77384.1"/>
    <property type="molecule type" value="Genomic_DNA"/>
</dbReference>
<dbReference type="KEGG" id="pfy:PFICI_11258"/>
<sequence>MTKSHELNPADNVQPKTKAHPQNQEQQLEASGLSVIGEQANPDELYGRLDLVLGLHNLSPPWTPVGSSVSSHQDSLPMTQQAPIMFEKTPRSNTAIEVFDTSLHNPFSSRDRSEKETVSQEVDWLDGCRQLFDEHGVATQSLGKALQRLAKYIIDEYAPKKSLVITPDKIAAFYTAYRQDSDVVPFVVDVNDCLEDFYDRLRIEHLLIQKNICSRPRIPALSVDGFARYLAICVLAYPNEEIRRLDRAFVDLPLALDAVELNERARGMLKTIPEAYLPIKHDRVLRRRLDDAFLMLMTDLKMTKSICRDRQYMSPNVSHRGREAGDYFSIPKSNPLSPKSYWATRDDRVRLYSPRESQAKYIPGTLQTIDDDVGQDRGFTRWNRPQFRWESSSSSRSGASDTSMGGRLNVTSPAARDPPLSPRNARSLDQYGTAVEKVAFGRNESPQLRLDTASVLNIYRRGPPSSAPSSYVCTPSGYSSKPPIDGRRVSTDSLNHKVQERRHDELAINGPLSPLTGVSPRQTSARPYHERQRSSEIKRDSARGYLGDKHESYIERSSSGRGFGGKHNDSQWAERERKRDTEPERQSSHRRSQPLQRPNVVRTESNRDDRGRSSRDEDAHKRDHKKSEKTATARRH</sequence>
<dbReference type="eggNOG" id="ENOG502S6DG">
    <property type="taxonomic scope" value="Eukaryota"/>
</dbReference>
<feature type="compositionally biased region" description="Basic and acidic residues" evidence="1">
    <location>
        <begin position="484"/>
        <end position="506"/>
    </location>
</feature>
<dbReference type="Proteomes" id="UP000030651">
    <property type="component" value="Unassembled WGS sequence"/>
</dbReference>
<dbReference type="AlphaFoldDB" id="W3WUB1"/>
<feature type="region of interest" description="Disordered" evidence="1">
    <location>
        <begin position="1"/>
        <end position="27"/>
    </location>
</feature>
<reference evidence="4" key="1">
    <citation type="journal article" date="2015" name="BMC Genomics">
        <title>Genomic and transcriptomic analysis of the endophytic fungus Pestalotiopsis fici reveals its lifestyle and high potential for synthesis of natural products.</title>
        <authorList>
            <person name="Wang X."/>
            <person name="Zhang X."/>
            <person name="Liu L."/>
            <person name="Xiang M."/>
            <person name="Wang W."/>
            <person name="Sun X."/>
            <person name="Che Y."/>
            <person name="Guo L."/>
            <person name="Liu G."/>
            <person name="Guo L."/>
            <person name="Wang C."/>
            <person name="Yin W.B."/>
            <person name="Stadler M."/>
            <person name="Zhang X."/>
            <person name="Liu X."/>
        </authorList>
    </citation>
    <scope>NUCLEOTIDE SEQUENCE [LARGE SCALE GENOMIC DNA]</scope>
    <source>
        <strain evidence="4">W106-1 / CGMCC3.15140</strain>
    </source>
</reference>